<dbReference type="EMBL" id="JACDUH010000003">
    <property type="protein sequence ID" value="MBA2851822.1"/>
    <property type="molecule type" value="Genomic_DNA"/>
</dbReference>
<dbReference type="RefSeq" id="WP_181501641.1">
    <property type="nucleotide sequence ID" value="NZ_JACDUH010000003.1"/>
</dbReference>
<organism evidence="1 2">
    <name type="scientific">Methanococcus maripaludis</name>
    <name type="common">Methanococcus deltae</name>
    <dbReference type="NCBI Taxonomy" id="39152"/>
    <lineage>
        <taxon>Archaea</taxon>
        <taxon>Methanobacteriati</taxon>
        <taxon>Methanobacteriota</taxon>
        <taxon>Methanomada group</taxon>
        <taxon>Methanococci</taxon>
        <taxon>Methanococcales</taxon>
        <taxon>Methanococcaceae</taxon>
        <taxon>Methanococcus</taxon>
    </lineage>
</organism>
<comment type="caution">
    <text evidence="1">The sequence shown here is derived from an EMBL/GenBank/DDBJ whole genome shotgun (WGS) entry which is preliminary data.</text>
</comment>
<proteinExistence type="predicted"/>
<dbReference type="AlphaFoldDB" id="A0A7J9NVV8"/>
<accession>A0A7J9NVV8</accession>
<evidence type="ECO:0000313" key="2">
    <source>
        <dbReference type="Proteomes" id="UP000564425"/>
    </source>
</evidence>
<keyword evidence="1" id="KW-0406">Ion transport</keyword>
<keyword evidence="1" id="KW-0407">Ion channel</keyword>
<reference evidence="1 2" key="1">
    <citation type="submission" date="2020-07" db="EMBL/GenBank/DDBJ databases">
        <title>Genomic Encyclopedia of Type Strains, Phase IV (KMG-V): Genome sequencing to study the core and pangenomes of soil and plant-associated prokaryotes.</title>
        <authorList>
            <person name="Whitman W."/>
        </authorList>
    </citation>
    <scope>NUCLEOTIDE SEQUENCE [LARGE SCALE GENOMIC DNA]</scope>
    <source>
        <strain evidence="1 2">A1</strain>
    </source>
</reference>
<dbReference type="GO" id="GO:0034220">
    <property type="term" value="P:monoatomic ion transmembrane transport"/>
    <property type="evidence" value="ECO:0007669"/>
    <property type="project" value="UniProtKB-KW"/>
</dbReference>
<dbReference type="Proteomes" id="UP000564425">
    <property type="component" value="Unassembled WGS sequence"/>
</dbReference>
<protein>
    <submittedName>
        <fullName evidence="1">Voltage-gated potassium channel Kch</fullName>
    </submittedName>
</protein>
<keyword evidence="1" id="KW-0813">Transport</keyword>
<sequence>MVKLCLLNIECKPDGANPHCITALLKAYTGECWFISMVDKTVQLLVAGYEVDSVPTDIIGTLLGAKRITINEFVPGQQKTVEISNE</sequence>
<gene>
    <name evidence="1" type="ORF">HNP86_001981</name>
</gene>
<evidence type="ECO:0000313" key="1">
    <source>
        <dbReference type="EMBL" id="MBA2851822.1"/>
    </source>
</evidence>
<name>A0A7J9NVV8_METMI</name>